<organism evidence="2">
    <name type="scientific">Tanacetum cinerariifolium</name>
    <name type="common">Dalmatian daisy</name>
    <name type="synonym">Chrysanthemum cinerariifolium</name>
    <dbReference type="NCBI Taxonomy" id="118510"/>
    <lineage>
        <taxon>Eukaryota</taxon>
        <taxon>Viridiplantae</taxon>
        <taxon>Streptophyta</taxon>
        <taxon>Embryophyta</taxon>
        <taxon>Tracheophyta</taxon>
        <taxon>Spermatophyta</taxon>
        <taxon>Magnoliopsida</taxon>
        <taxon>eudicotyledons</taxon>
        <taxon>Gunneridae</taxon>
        <taxon>Pentapetalae</taxon>
        <taxon>asterids</taxon>
        <taxon>campanulids</taxon>
        <taxon>Asterales</taxon>
        <taxon>Asteraceae</taxon>
        <taxon>Asteroideae</taxon>
        <taxon>Anthemideae</taxon>
        <taxon>Anthemidinae</taxon>
        <taxon>Tanacetum</taxon>
    </lineage>
</organism>
<feature type="compositionally biased region" description="Acidic residues" evidence="1">
    <location>
        <begin position="96"/>
        <end position="106"/>
    </location>
</feature>
<proteinExistence type="predicted"/>
<sequence length="106" mass="12410">MGACHRKELGKFLWHTPRSKEEPMQDAFHVEVLKECIREERYFQVLHVRTGEDQPRTVFQSNPRDMGHLRMDVANLARAEPDKCSGEADMLKDMTDPELVEELQRS</sequence>
<reference evidence="2" key="1">
    <citation type="journal article" date="2019" name="Sci. Rep.">
        <title>Draft genome of Tanacetum cinerariifolium, the natural source of mosquito coil.</title>
        <authorList>
            <person name="Yamashiro T."/>
            <person name="Shiraishi A."/>
            <person name="Satake H."/>
            <person name="Nakayama K."/>
        </authorList>
    </citation>
    <scope>NUCLEOTIDE SEQUENCE</scope>
</reference>
<name>A0A6L2NU26_TANCI</name>
<feature type="compositionally biased region" description="Basic and acidic residues" evidence="1">
    <location>
        <begin position="86"/>
        <end position="95"/>
    </location>
</feature>
<gene>
    <name evidence="2" type="ORF">Tci_061819</name>
</gene>
<dbReference type="EMBL" id="BKCJ010010049">
    <property type="protein sequence ID" value="GEU89841.1"/>
    <property type="molecule type" value="Genomic_DNA"/>
</dbReference>
<evidence type="ECO:0000256" key="1">
    <source>
        <dbReference type="SAM" id="MobiDB-lite"/>
    </source>
</evidence>
<accession>A0A6L2NU26</accession>
<feature type="region of interest" description="Disordered" evidence="1">
    <location>
        <begin position="86"/>
        <end position="106"/>
    </location>
</feature>
<protein>
    <submittedName>
        <fullName evidence="2">Uncharacterized protein</fullName>
    </submittedName>
</protein>
<evidence type="ECO:0000313" key="2">
    <source>
        <dbReference type="EMBL" id="GEU89841.1"/>
    </source>
</evidence>
<dbReference type="AlphaFoldDB" id="A0A6L2NU26"/>
<comment type="caution">
    <text evidence="2">The sequence shown here is derived from an EMBL/GenBank/DDBJ whole genome shotgun (WGS) entry which is preliminary data.</text>
</comment>